<dbReference type="Gene3D" id="3.40.50.150">
    <property type="entry name" value="Vaccinia Virus protein VP39"/>
    <property type="match status" value="1"/>
</dbReference>
<accession>A0A381SEM3</accession>
<dbReference type="EMBL" id="UINC01002834">
    <property type="protein sequence ID" value="SVA00757.1"/>
    <property type="molecule type" value="Genomic_DNA"/>
</dbReference>
<protein>
    <recommendedName>
        <fullName evidence="2">Methyltransferase domain-containing protein</fullName>
    </recommendedName>
</protein>
<proteinExistence type="predicted"/>
<evidence type="ECO:0000313" key="1">
    <source>
        <dbReference type="EMBL" id="SVA00757.1"/>
    </source>
</evidence>
<dbReference type="AlphaFoldDB" id="A0A381SEM3"/>
<gene>
    <name evidence="1" type="ORF">METZ01_LOCUS53611</name>
</gene>
<dbReference type="InterPro" id="IPR029063">
    <property type="entry name" value="SAM-dependent_MTases_sf"/>
</dbReference>
<name>A0A381SEM3_9ZZZZ</name>
<evidence type="ECO:0008006" key="2">
    <source>
        <dbReference type="Google" id="ProtNLM"/>
    </source>
</evidence>
<feature type="non-terminal residue" evidence="1">
    <location>
        <position position="264"/>
    </location>
</feature>
<feature type="non-terminal residue" evidence="1">
    <location>
        <position position="1"/>
    </location>
</feature>
<dbReference type="CDD" id="cd02440">
    <property type="entry name" value="AdoMet_MTases"/>
    <property type="match status" value="1"/>
</dbReference>
<organism evidence="1">
    <name type="scientific">marine metagenome</name>
    <dbReference type="NCBI Taxonomy" id="408172"/>
    <lineage>
        <taxon>unclassified sequences</taxon>
        <taxon>metagenomes</taxon>
        <taxon>ecological metagenomes</taxon>
    </lineage>
</organism>
<dbReference type="SUPFAM" id="SSF53335">
    <property type="entry name" value="S-adenosyl-L-methionine-dependent methyltransferases"/>
    <property type="match status" value="1"/>
</dbReference>
<reference evidence="1" key="1">
    <citation type="submission" date="2018-05" db="EMBL/GenBank/DDBJ databases">
        <authorList>
            <person name="Lanie J.A."/>
            <person name="Ng W.-L."/>
            <person name="Kazmierczak K.M."/>
            <person name="Andrzejewski T.M."/>
            <person name="Davidsen T.M."/>
            <person name="Wayne K.J."/>
            <person name="Tettelin H."/>
            <person name="Glass J.I."/>
            <person name="Rusch D."/>
            <person name="Podicherti R."/>
            <person name="Tsui H.-C.T."/>
            <person name="Winkler M.E."/>
        </authorList>
    </citation>
    <scope>NUCLEOTIDE SEQUENCE</scope>
</reference>
<sequence>MSTLYGSGDAVCRWHNQVQSHHTQSIAAQQHFDPSQDFWEGVAEQFRDDPFRRGDPLLDKLEQEFLDCRTLVDIGGGAGRLALPLALSRKKVTVADSSKSMLEELRKSCDEANIQNVEPVFTLWEEAVVQVHEGALCSHVTYGIEDIEKFLINANRYASKHVVIVAFMKSPQAHLGILWEAVHGEKRVHLPGVPELMDVLWQMGLTPELSVLDHLGPHVYKSDEDALHDLRKRLYVNQGTEKDEKLITALQTNLKSTKEGLELA</sequence>